<proteinExistence type="predicted"/>
<gene>
    <name evidence="1" type="ORF">HGO97_011160</name>
</gene>
<dbReference type="RefSeq" id="WP_216241636.1">
    <property type="nucleotide sequence ID" value="NZ_JABACJ020000009.1"/>
</dbReference>
<keyword evidence="2" id="KW-1185">Reference proteome</keyword>
<reference evidence="1 2" key="1">
    <citation type="submission" date="2021-06" db="EMBL/GenBank/DDBJ databases">
        <title>Faecalicatena sp. nov. isolated from porcine feces.</title>
        <authorList>
            <person name="Oh B.S."/>
            <person name="Lee J.H."/>
        </authorList>
    </citation>
    <scope>NUCLEOTIDE SEQUENCE [LARGE SCALE GENOMIC DNA]</scope>
    <source>
        <strain evidence="1 2">AGMB00832</strain>
    </source>
</reference>
<dbReference type="Proteomes" id="UP000723714">
    <property type="component" value="Unassembled WGS sequence"/>
</dbReference>
<evidence type="ECO:0000313" key="1">
    <source>
        <dbReference type="EMBL" id="MBU3876372.1"/>
    </source>
</evidence>
<dbReference type="EMBL" id="JABACJ020000009">
    <property type="protein sequence ID" value="MBU3876372.1"/>
    <property type="molecule type" value="Genomic_DNA"/>
</dbReference>
<organism evidence="1 2">
    <name type="scientific">Faecalicatena faecalis</name>
    <dbReference type="NCBI Taxonomy" id="2726362"/>
    <lineage>
        <taxon>Bacteria</taxon>
        <taxon>Bacillati</taxon>
        <taxon>Bacillota</taxon>
        <taxon>Clostridia</taxon>
        <taxon>Lachnospirales</taxon>
        <taxon>Lachnospiraceae</taxon>
        <taxon>Faecalicatena</taxon>
    </lineage>
</organism>
<protein>
    <submittedName>
        <fullName evidence="1">Uncharacterized protein</fullName>
    </submittedName>
</protein>
<accession>A0ABS6D577</accession>
<evidence type="ECO:0000313" key="2">
    <source>
        <dbReference type="Proteomes" id="UP000723714"/>
    </source>
</evidence>
<comment type="caution">
    <text evidence="1">The sequence shown here is derived from an EMBL/GenBank/DDBJ whole genome shotgun (WGS) entry which is preliminary data.</text>
</comment>
<sequence>MALEKILIDHCAAMLVSIKTANLFGIKFISQEELDEQIFISGYGNWE</sequence>
<name>A0ABS6D577_9FIRM</name>